<dbReference type="RefSeq" id="WP_137260828.1">
    <property type="nucleotide sequence ID" value="NZ_SZQL01000003.1"/>
</dbReference>
<proteinExistence type="predicted"/>
<comment type="caution">
    <text evidence="2">The sequence shown here is derived from an EMBL/GenBank/DDBJ whole genome shotgun (WGS) entry which is preliminary data.</text>
</comment>
<keyword evidence="1" id="KW-0732">Signal</keyword>
<keyword evidence="3" id="KW-1185">Reference proteome</keyword>
<dbReference type="OrthoDB" id="849114at2"/>
<dbReference type="Gene3D" id="2.50.20.10">
    <property type="entry name" value="Lipoprotein localisation LolA/LolB/LppX"/>
    <property type="match status" value="1"/>
</dbReference>
<dbReference type="PROSITE" id="PS51257">
    <property type="entry name" value="PROKAR_LIPOPROTEIN"/>
    <property type="match status" value="1"/>
</dbReference>
<reference evidence="2 3" key="1">
    <citation type="submission" date="2019-05" db="EMBL/GenBank/DDBJ databases">
        <title>Panacibacter sp. strain 17mud1-8 Genome sequencing and assembly.</title>
        <authorList>
            <person name="Chhetri G."/>
        </authorList>
    </citation>
    <scope>NUCLEOTIDE SEQUENCE [LARGE SCALE GENOMIC DNA]</scope>
    <source>
        <strain evidence="2 3">17mud1-8</strain>
    </source>
</reference>
<evidence type="ECO:0000313" key="2">
    <source>
        <dbReference type="EMBL" id="TKK70283.1"/>
    </source>
</evidence>
<gene>
    <name evidence="2" type="ORF">FC093_05915</name>
</gene>
<protein>
    <submittedName>
        <fullName evidence="2">DUF4292 domain-containing protein</fullName>
    </submittedName>
</protein>
<dbReference type="EMBL" id="SZQL01000003">
    <property type="protein sequence ID" value="TKK70283.1"/>
    <property type="molecule type" value="Genomic_DNA"/>
</dbReference>
<name>A0A4V5UV64_9BACT</name>
<organism evidence="2 3">
    <name type="scientific">Ilyomonas limi</name>
    <dbReference type="NCBI Taxonomy" id="2575867"/>
    <lineage>
        <taxon>Bacteria</taxon>
        <taxon>Pseudomonadati</taxon>
        <taxon>Bacteroidota</taxon>
        <taxon>Chitinophagia</taxon>
        <taxon>Chitinophagales</taxon>
        <taxon>Chitinophagaceae</taxon>
        <taxon>Ilyomonas</taxon>
    </lineage>
</organism>
<accession>A0A4V5UV64</accession>
<evidence type="ECO:0000256" key="1">
    <source>
        <dbReference type="SAM" id="SignalP"/>
    </source>
</evidence>
<dbReference type="Proteomes" id="UP000305848">
    <property type="component" value="Unassembled WGS sequence"/>
</dbReference>
<sequence>MKKRIRIINRIVAAGFFLMVAFAACRPAKKVQRIGAVITTKDTASAVAPDTAANKVDTAQIIRNIVDTLGNRTINFKTFTAKVKMDYDGSEGNGQATVYLRMQKDSIIWLSLTGAFGIEGFRVIITKDSVKLMNKLDKVVQFRSIQYLQDLTHVPLDFDNMQHILIGNPIYLDSNIVSYKYSDDAILILMAGDVFKNLLTLDKNTLLMLHSKLDDIDPDKNRTADITYSNYDKVNNFYFSTVRKISVAEKAKLDVSLEFKQYTFDQPQTFPFNIPKSYKSK</sequence>
<dbReference type="AlphaFoldDB" id="A0A4V5UV64"/>
<evidence type="ECO:0000313" key="3">
    <source>
        <dbReference type="Proteomes" id="UP000305848"/>
    </source>
</evidence>
<feature type="chain" id="PRO_5020514462" evidence="1">
    <location>
        <begin position="24"/>
        <end position="281"/>
    </location>
</feature>
<dbReference type="InterPro" id="IPR025634">
    <property type="entry name" value="DUF4292"/>
</dbReference>
<dbReference type="Pfam" id="PF14125">
    <property type="entry name" value="DUF4292"/>
    <property type="match status" value="1"/>
</dbReference>
<feature type="signal peptide" evidence="1">
    <location>
        <begin position="1"/>
        <end position="23"/>
    </location>
</feature>